<protein>
    <submittedName>
        <fullName evidence="1">Uncharacterized protein</fullName>
    </submittedName>
</protein>
<dbReference type="RefSeq" id="WP_064982416.1">
    <property type="nucleotide sequence ID" value="NZ_LZLC01000160.1"/>
</dbReference>
<organism evidence="1 2">
    <name type="scientific">Mycolicibacterium mucogenicum</name>
    <name type="common">Mycobacterium mucogenicum</name>
    <dbReference type="NCBI Taxonomy" id="56689"/>
    <lineage>
        <taxon>Bacteria</taxon>
        <taxon>Bacillati</taxon>
        <taxon>Actinomycetota</taxon>
        <taxon>Actinomycetes</taxon>
        <taxon>Mycobacteriales</taxon>
        <taxon>Mycobacteriaceae</taxon>
        <taxon>Mycolicibacterium</taxon>
    </lineage>
</organism>
<gene>
    <name evidence="1" type="ORF">A5630_25270</name>
</gene>
<dbReference type="Proteomes" id="UP000093898">
    <property type="component" value="Unassembled WGS sequence"/>
</dbReference>
<proteinExistence type="predicted"/>
<dbReference type="EMBL" id="LZLC01000160">
    <property type="protein sequence ID" value="OBJ40264.1"/>
    <property type="molecule type" value="Genomic_DNA"/>
</dbReference>
<dbReference type="AlphaFoldDB" id="A0A1A3GY43"/>
<reference evidence="1 2" key="1">
    <citation type="submission" date="2016-06" db="EMBL/GenBank/DDBJ databases">
        <authorList>
            <person name="Kjaerup R.B."/>
            <person name="Dalgaard T.S."/>
            <person name="Juul-Madsen H.R."/>
        </authorList>
    </citation>
    <scope>NUCLEOTIDE SEQUENCE [LARGE SCALE GENOMIC DNA]</scope>
    <source>
        <strain evidence="1 2">1127319.6</strain>
    </source>
</reference>
<name>A0A1A3GY43_MYCMU</name>
<accession>A0A1A3GY43</accession>
<sequence>MNVGELKAKLANVPDDVEVIVSSDEEGNSYREANVDTAAQMVRYDWEIEVIHPADLDEYPDTTPAVVIW</sequence>
<evidence type="ECO:0000313" key="1">
    <source>
        <dbReference type="EMBL" id="OBJ40264.1"/>
    </source>
</evidence>
<comment type="caution">
    <text evidence="1">The sequence shown here is derived from an EMBL/GenBank/DDBJ whole genome shotgun (WGS) entry which is preliminary data.</text>
</comment>
<evidence type="ECO:0000313" key="2">
    <source>
        <dbReference type="Proteomes" id="UP000093898"/>
    </source>
</evidence>